<evidence type="ECO:0000313" key="3">
    <source>
        <dbReference type="Proteomes" id="UP001212085"/>
    </source>
</evidence>
<dbReference type="EMBL" id="CP114883">
    <property type="protein sequence ID" value="WBB07024.1"/>
    <property type="molecule type" value="Genomic_DNA"/>
</dbReference>
<dbReference type="InterPro" id="IPR013096">
    <property type="entry name" value="Cupin_2"/>
</dbReference>
<evidence type="ECO:0000313" key="2">
    <source>
        <dbReference type="EMBL" id="WBB07024.1"/>
    </source>
</evidence>
<sequence length="145" mass="16023">MTNTEMDKVAFDQANVFGKGQANDAFAQYFDGQSFLNPLVDEESPLFLANVTFEPGCRNHWHIHQADKGGGQVLICTAGQGWYQEEGKEAVSLEPGKVIVIPANVKHWHGAKKNAWFSHIAIEVSGNNTKTIWMEAVSDADYKAL</sequence>
<dbReference type="PANTHER" id="PTHR43698:SF1">
    <property type="entry name" value="BLL4564 PROTEIN"/>
    <property type="match status" value="1"/>
</dbReference>
<dbReference type="RefSeq" id="WP_269725787.1">
    <property type="nucleotide sequence ID" value="NZ_CP114883.1"/>
</dbReference>
<protein>
    <submittedName>
        <fullName evidence="2">Cupin domain-containing protein</fullName>
    </submittedName>
</protein>
<dbReference type="InterPro" id="IPR047263">
    <property type="entry name" value="HNL-like_cupin"/>
</dbReference>
<dbReference type="GeneID" id="99636796"/>
<gene>
    <name evidence="2" type="ORF">O6R09_03630</name>
</gene>
<dbReference type="InterPro" id="IPR014710">
    <property type="entry name" value="RmlC-like_jellyroll"/>
</dbReference>
<dbReference type="InterPro" id="IPR011051">
    <property type="entry name" value="RmlC_Cupin_sf"/>
</dbReference>
<proteinExistence type="predicted"/>
<dbReference type="Proteomes" id="UP001212085">
    <property type="component" value="Chromosome"/>
</dbReference>
<dbReference type="Gene3D" id="2.60.120.10">
    <property type="entry name" value="Jelly Rolls"/>
    <property type="match status" value="1"/>
</dbReference>
<evidence type="ECO:0000259" key="1">
    <source>
        <dbReference type="Pfam" id="PF07883"/>
    </source>
</evidence>
<reference evidence="2 3" key="1">
    <citation type="submission" date="2022-12" db="EMBL/GenBank/DDBJ databases">
        <title>Streptococcus alactolyticus LGM, complete genome.</title>
        <authorList>
            <person name="Liu Z."/>
            <person name="Mu C."/>
            <person name="Zhu W."/>
        </authorList>
    </citation>
    <scope>NUCLEOTIDE SEQUENCE [LARGE SCALE GENOMIC DNA]</scope>
    <source>
        <strain evidence="2 3">LGM</strain>
    </source>
</reference>
<name>A0ABY7M0X9_STRAY</name>
<dbReference type="Pfam" id="PF07883">
    <property type="entry name" value="Cupin_2"/>
    <property type="match status" value="1"/>
</dbReference>
<feature type="domain" description="Cupin type-2" evidence="1">
    <location>
        <begin position="51"/>
        <end position="113"/>
    </location>
</feature>
<dbReference type="CDD" id="cd02233">
    <property type="entry name" value="cupin_HNL-like"/>
    <property type="match status" value="1"/>
</dbReference>
<dbReference type="SUPFAM" id="SSF51182">
    <property type="entry name" value="RmlC-like cupins"/>
    <property type="match status" value="1"/>
</dbReference>
<keyword evidence="3" id="KW-1185">Reference proteome</keyword>
<accession>A0ABY7M0X9</accession>
<organism evidence="2 3">
    <name type="scientific">Streptococcus alactolyticus</name>
    <dbReference type="NCBI Taxonomy" id="29389"/>
    <lineage>
        <taxon>Bacteria</taxon>
        <taxon>Bacillati</taxon>
        <taxon>Bacillota</taxon>
        <taxon>Bacilli</taxon>
        <taxon>Lactobacillales</taxon>
        <taxon>Streptococcaceae</taxon>
        <taxon>Streptococcus</taxon>
    </lineage>
</organism>
<dbReference type="PANTHER" id="PTHR43698">
    <property type="entry name" value="RIBD C-TERMINAL DOMAIN CONTAINING PROTEIN"/>
    <property type="match status" value="1"/>
</dbReference>